<dbReference type="PROSITE" id="PS51257">
    <property type="entry name" value="PROKAR_LIPOPROTEIN"/>
    <property type="match status" value="1"/>
</dbReference>
<evidence type="ECO:0008006" key="3">
    <source>
        <dbReference type="Google" id="ProtNLM"/>
    </source>
</evidence>
<proteinExistence type="predicted"/>
<protein>
    <recommendedName>
        <fullName evidence="3">Lipoprotein</fullName>
    </recommendedName>
</protein>
<gene>
    <name evidence="1" type="ORF">MO867_16615</name>
</gene>
<dbReference type="EMBL" id="JALBWM010000094">
    <property type="protein sequence ID" value="MCO1335958.1"/>
    <property type="molecule type" value="Genomic_DNA"/>
</dbReference>
<reference evidence="1" key="1">
    <citation type="journal article" date="2022" name="Arch. Microbiol.">
        <title>Microbulbifer okhotskensis sp. nov., isolated from a deep bottom sediment of the Okhotsk Sea.</title>
        <authorList>
            <person name="Romanenko L."/>
            <person name="Kurilenko V."/>
            <person name="Otstavnykh N."/>
            <person name="Velansky P."/>
            <person name="Isaeva M."/>
            <person name="Mikhailov V."/>
        </authorList>
    </citation>
    <scope>NUCLEOTIDE SEQUENCE</scope>
    <source>
        <strain evidence="1">OS29</strain>
    </source>
</reference>
<evidence type="ECO:0000313" key="2">
    <source>
        <dbReference type="Proteomes" id="UP001139028"/>
    </source>
</evidence>
<dbReference type="RefSeq" id="WP_252471176.1">
    <property type="nucleotide sequence ID" value="NZ_JALBWM010000094.1"/>
</dbReference>
<dbReference type="Proteomes" id="UP001139028">
    <property type="component" value="Unassembled WGS sequence"/>
</dbReference>
<comment type="caution">
    <text evidence="1">The sequence shown here is derived from an EMBL/GenBank/DDBJ whole genome shotgun (WGS) entry which is preliminary data.</text>
</comment>
<name>A0A9X2EUX1_9GAMM</name>
<dbReference type="AlphaFoldDB" id="A0A9X2EUX1"/>
<keyword evidence="2" id="KW-1185">Reference proteome</keyword>
<organism evidence="1 2">
    <name type="scientific">Microbulbifer okhotskensis</name>
    <dbReference type="NCBI Taxonomy" id="2926617"/>
    <lineage>
        <taxon>Bacteria</taxon>
        <taxon>Pseudomonadati</taxon>
        <taxon>Pseudomonadota</taxon>
        <taxon>Gammaproteobacteria</taxon>
        <taxon>Cellvibrionales</taxon>
        <taxon>Microbulbiferaceae</taxon>
        <taxon>Microbulbifer</taxon>
    </lineage>
</organism>
<evidence type="ECO:0000313" key="1">
    <source>
        <dbReference type="EMBL" id="MCO1335958.1"/>
    </source>
</evidence>
<accession>A0A9X2EUX1</accession>
<sequence>MKGFTTIVLSLLILSGCTGNGTKPLGTEDVSLGVDTEQTIKEKLGKPYEKGVFIKNNQQIVTLAYAYPTTGSKADKDDVSAARNQGFYFFNNKLVGQDFVSSLAEDSTDFDESKVPLINEGHTSISEAQDLLGNPSGEYQYPLISNPSEKAKVYMYSQTSKAIFQPSSYQKILIVSYNTDGIVTHVEFAEIGNKHLNGQQ</sequence>